<keyword evidence="1" id="KW-0677">Repeat</keyword>
<organism evidence="4 5">
    <name type="scientific">Roseovarius spongiae</name>
    <dbReference type="NCBI Taxonomy" id="2320272"/>
    <lineage>
        <taxon>Bacteria</taxon>
        <taxon>Pseudomonadati</taxon>
        <taxon>Pseudomonadota</taxon>
        <taxon>Alphaproteobacteria</taxon>
        <taxon>Rhodobacterales</taxon>
        <taxon>Roseobacteraceae</taxon>
        <taxon>Roseovarius</taxon>
    </lineage>
</organism>
<evidence type="ECO:0000256" key="2">
    <source>
        <dbReference type="ARBA" id="ARBA00022803"/>
    </source>
</evidence>
<evidence type="ECO:0000256" key="3">
    <source>
        <dbReference type="PROSITE-ProRule" id="PRU00339"/>
    </source>
</evidence>
<name>A0A3A8AYM9_9RHOB</name>
<evidence type="ECO:0000313" key="5">
    <source>
        <dbReference type="Proteomes" id="UP000281128"/>
    </source>
</evidence>
<accession>A0A3A8AYM9</accession>
<dbReference type="PANTHER" id="PTHR45586:SF14">
    <property type="entry name" value="TETRATRICOPEPTIDE TPR_2 REPEAT PROTEIN"/>
    <property type="match status" value="1"/>
</dbReference>
<dbReference type="InterPro" id="IPR013105">
    <property type="entry name" value="TPR_2"/>
</dbReference>
<dbReference type="SUPFAM" id="SSF48452">
    <property type="entry name" value="TPR-like"/>
    <property type="match status" value="2"/>
</dbReference>
<protein>
    <submittedName>
        <fullName evidence="4">Uncharacterized protein</fullName>
    </submittedName>
</protein>
<comment type="caution">
    <text evidence="4">The sequence shown here is derived from an EMBL/GenBank/DDBJ whole genome shotgun (WGS) entry which is preliminary data.</text>
</comment>
<keyword evidence="2 3" id="KW-0802">TPR repeat</keyword>
<keyword evidence="5" id="KW-1185">Reference proteome</keyword>
<dbReference type="InterPro" id="IPR019734">
    <property type="entry name" value="TPR_rpt"/>
</dbReference>
<dbReference type="PROSITE" id="PS50005">
    <property type="entry name" value="TPR"/>
    <property type="match status" value="1"/>
</dbReference>
<dbReference type="Pfam" id="PF13432">
    <property type="entry name" value="TPR_16"/>
    <property type="match status" value="1"/>
</dbReference>
<dbReference type="Gene3D" id="1.25.40.10">
    <property type="entry name" value="Tetratricopeptide repeat domain"/>
    <property type="match status" value="3"/>
</dbReference>
<proteinExistence type="predicted"/>
<dbReference type="PANTHER" id="PTHR45586">
    <property type="entry name" value="TPR REPEAT-CONTAINING PROTEIN PA4667"/>
    <property type="match status" value="1"/>
</dbReference>
<dbReference type="InterPro" id="IPR051012">
    <property type="entry name" value="CellSynth/LPSAsmb/PSIAsmb"/>
</dbReference>
<feature type="repeat" description="TPR" evidence="3">
    <location>
        <begin position="327"/>
        <end position="360"/>
    </location>
</feature>
<dbReference type="SMART" id="SM00028">
    <property type="entry name" value="TPR"/>
    <property type="match status" value="7"/>
</dbReference>
<evidence type="ECO:0000256" key="1">
    <source>
        <dbReference type="ARBA" id="ARBA00022737"/>
    </source>
</evidence>
<dbReference type="EMBL" id="RAPE01000001">
    <property type="protein sequence ID" value="RKF17117.1"/>
    <property type="molecule type" value="Genomic_DNA"/>
</dbReference>
<dbReference type="Proteomes" id="UP000281128">
    <property type="component" value="Unassembled WGS sequence"/>
</dbReference>
<gene>
    <name evidence="4" type="ORF">D6850_06280</name>
</gene>
<dbReference type="InterPro" id="IPR011990">
    <property type="entry name" value="TPR-like_helical_dom_sf"/>
</dbReference>
<reference evidence="4 5" key="1">
    <citation type="submission" date="2018-09" db="EMBL/GenBank/DDBJ databases">
        <title>Roseovarius spongiae sp. nov., isolated from a marine sponge.</title>
        <authorList>
            <person name="Zhuang L."/>
            <person name="Luo L."/>
        </authorList>
    </citation>
    <scope>NUCLEOTIDE SEQUENCE [LARGE SCALE GENOMIC DNA]</scope>
    <source>
        <strain evidence="4 5">HN-E21</strain>
    </source>
</reference>
<dbReference type="OrthoDB" id="9765084at2"/>
<dbReference type="Pfam" id="PF07719">
    <property type="entry name" value="TPR_2"/>
    <property type="match status" value="1"/>
</dbReference>
<evidence type="ECO:0000313" key="4">
    <source>
        <dbReference type="EMBL" id="RKF17117.1"/>
    </source>
</evidence>
<dbReference type="Pfam" id="PF13429">
    <property type="entry name" value="TPR_15"/>
    <property type="match status" value="1"/>
</dbReference>
<sequence>MVLHASGFFDDHMRRCDAMTSFRRLILALSMTVAAGAVEASTINLDIRPSPPRDLPEALGINETSPLQKFEKELNARLARQPEDASAWHRLGTVLYRQRRETEARQAWQKAHELDILYAPPDVMADGQNVLRLVEQGEPVEARAALAKASEAHSDSPYFHLMRAEQAMRSRAFKAAENAYGKAIEVAPDFFAAKLNLGRYLEFTGRQDEARNAYVEATEDAPKHPMTWDFLGSHQFSAGEIEGALESFRIAETGDYEQPLAEIRLANLFVEAGDYIGARHWYQEGLKHAEAERDAILVSLGNVQLRLGLLEEATTTLDEVLKTSPSAPVLVARGFLAEEAGELEAAISLYRDAVKADPGNVIASNNLAMALVRSGINPEEALAHSRHAMQVEPRNASISATYAVALAHAENSDDALAALRRNLRISPDDPWIRFFLGRMLHDRSVTEEAQIHLEAVGILDPEFERIDEVQAVLSTYPR</sequence>
<dbReference type="AlphaFoldDB" id="A0A3A8AYM9"/>